<dbReference type="AlphaFoldDB" id="A0AAE3H8B3"/>
<dbReference type="Proteomes" id="UP001204144">
    <property type="component" value="Unassembled WGS sequence"/>
</dbReference>
<evidence type="ECO:0000256" key="2">
    <source>
        <dbReference type="ARBA" id="ARBA00022840"/>
    </source>
</evidence>
<evidence type="ECO:0000313" key="3">
    <source>
        <dbReference type="EMBL" id="MCP9766064.1"/>
    </source>
</evidence>
<dbReference type="SUPFAM" id="SSF52540">
    <property type="entry name" value="P-loop containing nucleoside triphosphate hydrolases"/>
    <property type="match status" value="1"/>
</dbReference>
<sequence length="157" mass="18351">MDKKYYPSLFKSKLLKYLPQTYIFPESMKLKKAIKFFEANSTNTMSHLESLNIGLETKFGDLSGGQRRLAEIYIYLNSPSPYIILDEPFTYLTPIQIEELKKSLAVYKSKKGIIISDHQYRHVIDVSDKIYLLKSGKTHLLKSEDVIQQLRDFMYIL</sequence>
<dbReference type="GO" id="GO:0005524">
    <property type="term" value="F:ATP binding"/>
    <property type="evidence" value="ECO:0007669"/>
    <property type="project" value="UniProtKB-KW"/>
</dbReference>
<name>A0AAE3H8B3_9BACT</name>
<comment type="caution">
    <text evidence="3">The sequence shown here is derived from an EMBL/GenBank/DDBJ whole genome shotgun (WGS) entry which is preliminary data.</text>
</comment>
<keyword evidence="4" id="KW-1185">Reference proteome</keyword>
<dbReference type="InterPro" id="IPR027417">
    <property type="entry name" value="P-loop_NTPase"/>
</dbReference>
<dbReference type="Gene3D" id="3.40.50.300">
    <property type="entry name" value="P-loop containing nucleotide triphosphate hydrolases"/>
    <property type="match status" value="1"/>
</dbReference>
<proteinExistence type="predicted"/>
<evidence type="ECO:0000313" key="4">
    <source>
        <dbReference type="Proteomes" id="UP001204144"/>
    </source>
</evidence>
<evidence type="ECO:0000256" key="1">
    <source>
        <dbReference type="ARBA" id="ARBA00022741"/>
    </source>
</evidence>
<protein>
    <recommendedName>
        <fullName evidence="5">ATP-binding cassette domain-containing protein</fullName>
    </recommendedName>
</protein>
<gene>
    <name evidence="3" type="ORF">EGI31_24265</name>
</gene>
<evidence type="ECO:0008006" key="5">
    <source>
        <dbReference type="Google" id="ProtNLM"/>
    </source>
</evidence>
<dbReference type="PANTHER" id="PTHR43158">
    <property type="entry name" value="SKFA PEPTIDE EXPORT ATP-BINDING PROTEIN SKFE"/>
    <property type="match status" value="1"/>
</dbReference>
<accession>A0AAE3H8B3</accession>
<reference evidence="3 4" key="1">
    <citation type="submission" date="2018-11" db="EMBL/GenBank/DDBJ databases">
        <title>Novel bacteria species description.</title>
        <authorList>
            <person name="Han J.-H."/>
        </authorList>
    </citation>
    <scope>NUCLEOTIDE SEQUENCE [LARGE SCALE GENOMIC DNA]</scope>
    <source>
        <strain evidence="3 4">KCTC23259</strain>
    </source>
</reference>
<dbReference type="PANTHER" id="PTHR43158:SF2">
    <property type="entry name" value="SKFA PEPTIDE EXPORT ATP-BINDING PROTEIN SKFE"/>
    <property type="match status" value="1"/>
</dbReference>
<keyword evidence="1" id="KW-0547">Nucleotide-binding</keyword>
<keyword evidence="2" id="KW-0067">ATP-binding</keyword>
<organism evidence="3 4">
    <name type="scientific">Lacihabitans soyangensis</name>
    <dbReference type="NCBI Taxonomy" id="869394"/>
    <lineage>
        <taxon>Bacteria</taxon>
        <taxon>Pseudomonadati</taxon>
        <taxon>Bacteroidota</taxon>
        <taxon>Cytophagia</taxon>
        <taxon>Cytophagales</taxon>
        <taxon>Leadbetterellaceae</taxon>
        <taxon>Lacihabitans</taxon>
    </lineage>
</organism>
<dbReference type="EMBL" id="RJUF01000194">
    <property type="protein sequence ID" value="MCP9766064.1"/>
    <property type="molecule type" value="Genomic_DNA"/>
</dbReference>